<evidence type="ECO:0000256" key="3">
    <source>
        <dbReference type="ARBA" id="ARBA00023125"/>
    </source>
</evidence>
<feature type="domain" description="Bacterial transcriptional activator" evidence="6">
    <location>
        <begin position="98"/>
        <end position="244"/>
    </location>
</feature>
<dbReference type="InterPro" id="IPR005158">
    <property type="entry name" value="BTAD"/>
</dbReference>
<keyword evidence="3" id="KW-0238">DNA-binding</keyword>
<evidence type="ECO:0000256" key="4">
    <source>
        <dbReference type="ARBA" id="ARBA00023163"/>
    </source>
</evidence>
<comment type="similarity">
    <text evidence="1">Belongs to the AfsR/DnrI/RedD regulatory family.</text>
</comment>
<dbReference type="Proteomes" id="UP000604117">
    <property type="component" value="Unassembled WGS sequence"/>
</dbReference>
<dbReference type="InterPro" id="IPR016032">
    <property type="entry name" value="Sig_transdc_resp-reg_C-effctor"/>
</dbReference>
<dbReference type="Gene3D" id="1.10.10.10">
    <property type="entry name" value="Winged helix-like DNA-binding domain superfamily/Winged helix DNA-binding domain"/>
    <property type="match status" value="1"/>
</dbReference>
<dbReference type="RefSeq" id="WP_203717439.1">
    <property type="nucleotide sequence ID" value="NZ_BONE01000064.1"/>
</dbReference>
<dbReference type="Gene3D" id="1.25.40.10">
    <property type="entry name" value="Tetratricopeptide repeat domain"/>
    <property type="match status" value="1"/>
</dbReference>
<accession>A0ABQ4CZ74</accession>
<dbReference type="PANTHER" id="PTHR35807:SF1">
    <property type="entry name" value="TRANSCRIPTIONAL REGULATOR REDD"/>
    <property type="match status" value="1"/>
</dbReference>
<protein>
    <recommendedName>
        <fullName evidence="9">DNA-binding SARP family transcriptional activator</fullName>
    </recommendedName>
</protein>
<dbReference type="SMART" id="SM01043">
    <property type="entry name" value="BTAD"/>
    <property type="match status" value="1"/>
</dbReference>
<dbReference type="SUPFAM" id="SSF48452">
    <property type="entry name" value="TPR-like"/>
    <property type="match status" value="1"/>
</dbReference>
<dbReference type="InterPro" id="IPR011990">
    <property type="entry name" value="TPR-like_helical_dom_sf"/>
</dbReference>
<feature type="domain" description="OmpR/PhoB-type" evidence="5">
    <location>
        <begin position="19"/>
        <end position="90"/>
    </location>
</feature>
<dbReference type="InterPro" id="IPR001867">
    <property type="entry name" value="OmpR/PhoB-type_DNA-bd"/>
</dbReference>
<evidence type="ECO:0000313" key="7">
    <source>
        <dbReference type="EMBL" id="GIF76566.1"/>
    </source>
</evidence>
<dbReference type="EMBL" id="BONE01000064">
    <property type="protein sequence ID" value="GIF76566.1"/>
    <property type="molecule type" value="Genomic_DNA"/>
</dbReference>
<dbReference type="PANTHER" id="PTHR35807">
    <property type="entry name" value="TRANSCRIPTIONAL REGULATOR REDD-RELATED"/>
    <property type="match status" value="1"/>
</dbReference>
<dbReference type="InterPro" id="IPR051677">
    <property type="entry name" value="AfsR-DnrI-RedD_regulator"/>
</dbReference>
<evidence type="ECO:0000259" key="5">
    <source>
        <dbReference type="SMART" id="SM00862"/>
    </source>
</evidence>
<dbReference type="InterPro" id="IPR036388">
    <property type="entry name" value="WH-like_DNA-bd_sf"/>
</dbReference>
<proteinExistence type="inferred from homology"/>
<evidence type="ECO:0000256" key="2">
    <source>
        <dbReference type="ARBA" id="ARBA00023015"/>
    </source>
</evidence>
<keyword evidence="2" id="KW-0805">Transcription regulation</keyword>
<dbReference type="Pfam" id="PF03704">
    <property type="entry name" value="BTAD"/>
    <property type="match status" value="1"/>
</dbReference>
<reference evidence="7 8" key="1">
    <citation type="submission" date="2021-01" db="EMBL/GenBank/DDBJ databases">
        <title>Whole genome shotgun sequence of Asanoa siamensis NBRC 107932.</title>
        <authorList>
            <person name="Komaki H."/>
            <person name="Tamura T."/>
        </authorList>
    </citation>
    <scope>NUCLEOTIDE SEQUENCE [LARGE SCALE GENOMIC DNA]</scope>
    <source>
        <strain evidence="7 8">NBRC 107932</strain>
    </source>
</reference>
<comment type="caution">
    <text evidence="7">The sequence shown here is derived from an EMBL/GenBank/DDBJ whole genome shotgun (WGS) entry which is preliminary data.</text>
</comment>
<keyword evidence="4" id="KW-0804">Transcription</keyword>
<dbReference type="SUPFAM" id="SSF46894">
    <property type="entry name" value="C-terminal effector domain of the bipartite response regulators"/>
    <property type="match status" value="1"/>
</dbReference>
<keyword evidence="8" id="KW-1185">Reference proteome</keyword>
<sequence>MQPETRVQLCGPYLVEIAGRRVTLPGRQGRLLFAYLVLHRPGPVPRDRLADALWGAAPPPAAGSALNALVSRVRAATGPAVLRGRSELAVELPPAAVVDVAAALSAVHRAESAVAVGEWRRAWSAALAARFVAARPFLPEATAPWADGWRARLGEVHARALECYATACLSIGGAELPAAERAARDLVATAPLRETGHLLLMRSLAARGNVAEALAAYERLRVRLRDELGVDPGAAVRAVHTDLLRAR</sequence>
<name>A0ABQ4CZ74_9ACTN</name>
<evidence type="ECO:0008006" key="9">
    <source>
        <dbReference type="Google" id="ProtNLM"/>
    </source>
</evidence>
<evidence type="ECO:0000256" key="1">
    <source>
        <dbReference type="ARBA" id="ARBA00005820"/>
    </source>
</evidence>
<evidence type="ECO:0000313" key="8">
    <source>
        <dbReference type="Proteomes" id="UP000604117"/>
    </source>
</evidence>
<gene>
    <name evidence="7" type="ORF">Asi02nite_60840</name>
</gene>
<dbReference type="SMART" id="SM00862">
    <property type="entry name" value="Trans_reg_C"/>
    <property type="match status" value="1"/>
</dbReference>
<organism evidence="7 8">
    <name type="scientific">Asanoa siamensis</name>
    <dbReference type="NCBI Taxonomy" id="926357"/>
    <lineage>
        <taxon>Bacteria</taxon>
        <taxon>Bacillati</taxon>
        <taxon>Actinomycetota</taxon>
        <taxon>Actinomycetes</taxon>
        <taxon>Micromonosporales</taxon>
        <taxon>Micromonosporaceae</taxon>
        <taxon>Asanoa</taxon>
    </lineage>
</organism>
<evidence type="ECO:0000259" key="6">
    <source>
        <dbReference type="SMART" id="SM01043"/>
    </source>
</evidence>